<dbReference type="SUPFAM" id="SSF52058">
    <property type="entry name" value="L domain-like"/>
    <property type="match status" value="1"/>
</dbReference>
<dbReference type="Proteomes" id="UP000186922">
    <property type="component" value="Unassembled WGS sequence"/>
</dbReference>
<gene>
    <name evidence="2" type="primary">RvY_02405-1</name>
    <name evidence="2" type="synonym">RvY_02405.1</name>
    <name evidence="2" type="ORF">RvY_02405</name>
</gene>
<evidence type="ECO:0000313" key="2">
    <source>
        <dbReference type="EMBL" id="GAU89911.1"/>
    </source>
</evidence>
<organism evidence="2 3">
    <name type="scientific">Ramazzottius varieornatus</name>
    <name type="common">Water bear</name>
    <name type="synonym">Tardigrade</name>
    <dbReference type="NCBI Taxonomy" id="947166"/>
    <lineage>
        <taxon>Eukaryota</taxon>
        <taxon>Metazoa</taxon>
        <taxon>Ecdysozoa</taxon>
        <taxon>Tardigrada</taxon>
        <taxon>Eutardigrada</taxon>
        <taxon>Parachela</taxon>
        <taxon>Hypsibioidea</taxon>
        <taxon>Ramazzottiidae</taxon>
        <taxon>Ramazzottius</taxon>
    </lineage>
</organism>
<reference evidence="2 3" key="1">
    <citation type="journal article" date="2016" name="Nat. Commun.">
        <title>Extremotolerant tardigrade genome and improved radiotolerance of human cultured cells by tardigrade-unique protein.</title>
        <authorList>
            <person name="Hashimoto T."/>
            <person name="Horikawa D.D."/>
            <person name="Saito Y."/>
            <person name="Kuwahara H."/>
            <person name="Kozuka-Hata H."/>
            <person name="Shin-I T."/>
            <person name="Minakuchi Y."/>
            <person name="Ohishi K."/>
            <person name="Motoyama A."/>
            <person name="Aizu T."/>
            <person name="Enomoto A."/>
            <person name="Kondo K."/>
            <person name="Tanaka S."/>
            <person name="Hara Y."/>
            <person name="Koshikawa S."/>
            <person name="Sagara H."/>
            <person name="Miura T."/>
            <person name="Yokobori S."/>
            <person name="Miyagawa K."/>
            <person name="Suzuki Y."/>
            <person name="Kubo T."/>
            <person name="Oyama M."/>
            <person name="Kohara Y."/>
            <person name="Fujiyama A."/>
            <person name="Arakawa K."/>
            <person name="Katayama T."/>
            <person name="Toyoda A."/>
            <person name="Kunieda T."/>
        </authorList>
    </citation>
    <scope>NUCLEOTIDE SEQUENCE [LARGE SCALE GENOMIC DNA]</scope>
    <source>
        <strain evidence="2 3">YOKOZUNA-1</strain>
    </source>
</reference>
<keyword evidence="3" id="KW-1185">Reference proteome</keyword>
<feature type="signal peptide" evidence="1">
    <location>
        <begin position="1"/>
        <end position="18"/>
    </location>
</feature>
<dbReference type="InterPro" id="IPR032675">
    <property type="entry name" value="LRR_dom_sf"/>
</dbReference>
<protein>
    <submittedName>
        <fullName evidence="2">Uncharacterized protein</fullName>
    </submittedName>
</protein>
<evidence type="ECO:0000313" key="3">
    <source>
        <dbReference type="Proteomes" id="UP000186922"/>
    </source>
</evidence>
<feature type="chain" id="PRO_5008897315" evidence="1">
    <location>
        <begin position="19"/>
        <end position="396"/>
    </location>
</feature>
<proteinExistence type="predicted"/>
<sequence length="396" mass="43183">MAFVWFMVFLTVIPLVFADDQQLCNVKDVLLNGRVVSSQNLNSYAYMFNVPVFPISDVDPLCTFYLCPNGTQTFLLCAKKKPITSSSGSAPLPASSGIIVASSSSQGTFQPTAASRSLYDYSQSYSLTNAMPSTGIPVAVTAALNTYYLYGPKLPLSIKFSLCDGGNGPTTFTFDQFGPSSNKMLFGLANTLVTSLTVECLNPMFVTRSGLLEDLVNLKMLDIKFTQPTATDFTARNVLVLPSGAFAGAKSLESIRLDFQSSKVRLNSTVFDGLPKLQCLEMSGRNFDCTYCPLQDLLANSTFTRPDLNNGSYYANPYLPADIMSCGQYREAFCDGAFNRSIIFATRQECQTTNSSDPLLESSSPLNARMVPMMQPIINPFTSVFGAYPRVQGYPV</sequence>
<keyword evidence="1" id="KW-0732">Signal</keyword>
<comment type="caution">
    <text evidence="2">The sequence shown here is derived from an EMBL/GenBank/DDBJ whole genome shotgun (WGS) entry which is preliminary data.</text>
</comment>
<dbReference type="EMBL" id="BDGG01000001">
    <property type="protein sequence ID" value="GAU89911.1"/>
    <property type="molecule type" value="Genomic_DNA"/>
</dbReference>
<name>A0A1D1UKD1_RAMVA</name>
<dbReference type="Gene3D" id="3.80.10.10">
    <property type="entry name" value="Ribonuclease Inhibitor"/>
    <property type="match status" value="1"/>
</dbReference>
<evidence type="ECO:0000256" key="1">
    <source>
        <dbReference type="SAM" id="SignalP"/>
    </source>
</evidence>
<accession>A0A1D1UKD1</accession>
<dbReference type="AlphaFoldDB" id="A0A1D1UKD1"/>